<dbReference type="STRING" id="377629.TERTU_0468"/>
<evidence type="ECO:0000256" key="6">
    <source>
        <dbReference type="SAM" id="SignalP"/>
    </source>
</evidence>
<feature type="compositionally biased region" description="Low complexity" evidence="5">
    <location>
        <begin position="50"/>
        <end position="68"/>
    </location>
</feature>
<evidence type="ECO:0000256" key="1">
    <source>
        <dbReference type="ARBA" id="ARBA00022617"/>
    </source>
</evidence>
<dbReference type="InterPro" id="IPR008979">
    <property type="entry name" value="Galactose-bd-like_sf"/>
</dbReference>
<dbReference type="eggNOG" id="COG3488">
    <property type="taxonomic scope" value="Bacteria"/>
</dbReference>
<keyword evidence="6" id="KW-0732">Signal</keyword>
<sequence length="1033" mass="112403">MDNFLIRMSTRKRSLVQTCVAVPLLTFLLASCGGAGSDLDSSPNTPPAVGNGNNNDGNNNNGGTVDDNIGNDEADSSGDEADSSGDETEAPVDETSEPDENDNGQSAGGVDELPEPEFEAPPTRDEVSLPSNDAPVNPAPGSELRLPGDYQFNGPGQIISGVTATSSATRNNNATAAKAVDGDMSTRWESEWEDDAWIQFDFGEKTAVGSMKLSWENAHADQYAITISDDGENWYQIRYVNNSPGGTEQFFNLSMNARYLRLNGVERSSQYGYSLYEAEFKTPGTDNAMPVLNTSYASLPMSGEGREPLPAPENPIEMVRFTLADGTLVTRFGMVGRSRHARERGEDWGEIGYGENETVDAAGNPVDKAPGAHLNFVANYFKNRTWGVELIDNTNVAGVTKPKIIVNQYFQQRQKGGGHAFVRRFDDPNVTGFGWMSPGDLLDDSTYLTDGAPCPVMPKPPEGALLNPNSGYNGVIGANDGCSVVFDTYPGHRAIAANSDGVMVPTNQPVQARKLVAGDVIEFTSSFFSTRAAMDEVGDSGAFRYYTNELTYVMGEGLRPWYGVQPRLMNEPLPMATLQGGLGSVSYDYADNSEFIFQQPHNNIGMQNMQRFVEGRRWIHTNLWTGEHNENGNDRNDDGMGLQGPHFNQSSCFGCHINNGRSFAPTAINQRLDTMAVRVGSVAANGQYLPHPVYGHALQMNSRSPVTGKSENWGNGVWVSGFETKNVSLADGTVVELRKPQVSFEGPTPEVYSLRSAQPMIGMGLLEAISDEEILSRARRTPDEDGVMGRANYNYDPETGDVRLGRYGWKASKVSLRHQVANAALLDMSVTSPMYPNRDCLAGPERCNTQSGTDAGLSEDALELMTNYLNLLAVPAQRSVVSGFPNGVAPLSYLDVNPAKIAAGETVFEEIRCSACHVSSIKTSKRSQFDEVREQFIKPYTDMLLHDMGDDLADNFEEGLAKGSMWRTSALWGIGYTKDVAGDVPVGYLHDSRARTLTEAIVWHGGEAETSKQRFVNLSREDREALLAFLGSL</sequence>
<feature type="domain" description="Cytochrome c" evidence="8">
    <location>
        <begin position="899"/>
        <end position="1033"/>
    </location>
</feature>
<dbReference type="InterPro" id="IPR009056">
    <property type="entry name" value="Cyt_c-like_dom"/>
</dbReference>
<organism evidence="9 10">
    <name type="scientific">Teredinibacter turnerae (strain ATCC 39867 / T7901)</name>
    <dbReference type="NCBI Taxonomy" id="377629"/>
    <lineage>
        <taxon>Bacteria</taxon>
        <taxon>Pseudomonadati</taxon>
        <taxon>Pseudomonadota</taxon>
        <taxon>Gammaproteobacteria</taxon>
        <taxon>Cellvibrionales</taxon>
        <taxon>Cellvibrionaceae</taxon>
        <taxon>Teredinibacter</taxon>
    </lineage>
</organism>
<dbReference type="InterPro" id="IPR051395">
    <property type="entry name" value="Cytochrome_c_Peroxidase/MauG"/>
</dbReference>
<dbReference type="PANTHER" id="PTHR30600">
    <property type="entry name" value="CYTOCHROME C PEROXIDASE-RELATED"/>
    <property type="match status" value="1"/>
</dbReference>
<dbReference type="KEGG" id="ttu:TERTU_0468"/>
<feature type="region of interest" description="Disordered" evidence="5">
    <location>
        <begin position="35"/>
        <end position="147"/>
    </location>
</feature>
<dbReference type="InterPro" id="IPR036909">
    <property type="entry name" value="Cyt_c-like_dom_sf"/>
</dbReference>
<dbReference type="AlphaFoldDB" id="C5BMX8"/>
<keyword evidence="2 4" id="KW-0479">Metal-binding</keyword>
<dbReference type="Gene3D" id="1.10.760.10">
    <property type="entry name" value="Cytochrome c-like domain"/>
    <property type="match status" value="1"/>
</dbReference>
<feature type="compositionally biased region" description="Acidic residues" evidence="5">
    <location>
        <begin position="69"/>
        <end position="102"/>
    </location>
</feature>
<dbReference type="InterPro" id="IPR000421">
    <property type="entry name" value="FA58C"/>
</dbReference>
<dbReference type="Pfam" id="PF00754">
    <property type="entry name" value="F5_F8_type_C"/>
    <property type="match status" value="1"/>
</dbReference>
<dbReference type="OrthoDB" id="9805202at2"/>
<evidence type="ECO:0000256" key="2">
    <source>
        <dbReference type="ARBA" id="ARBA00022723"/>
    </source>
</evidence>
<keyword evidence="10" id="KW-1185">Reference proteome</keyword>
<gene>
    <name evidence="9" type="ordered locus">TERTU_0468</name>
</gene>
<dbReference type="GO" id="GO:0046872">
    <property type="term" value="F:metal ion binding"/>
    <property type="evidence" value="ECO:0007669"/>
    <property type="project" value="UniProtKB-KW"/>
</dbReference>
<dbReference type="Proteomes" id="UP000009080">
    <property type="component" value="Chromosome"/>
</dbReference>
<dbReference type="PANTHER" id="PTHR30600:SF4">
    <property type="entry name" value="CYTOCHROME C DOMAIN-CONTAINING PROTEIN"/>
    <property type="match status" value="1"/>
</dbReference>
<dbReference type="RefSeq" id="WP_015820226.1">
    <property type="nucleotide sequence ID" value="NC_012997.1"/>
</dbReference>
<feature type="signal peptide" evidence="6">
    <location>
        <begin position="1"/>
        <end position="35"/>
    </location>
</feature>
<evidence type="ECO:0000259" key="8">
    <source>
        <dbReference type="PROSITE" id="PS51007"/>
    </source>
</evidence>
<evidence type="ECO:0000256" key="3">
    <source>
        <dbReference type="ARBA" id="ARBA00023004"/>
    </source>
</evidence>
<evidence type="ECO:0000256" key="5">
    <source>
        <dbReference type="SAM" id="MobiDB-lite"/>
    </source>
</evidence>
<protein>
    <submittedName>
        <fullName evidence="9">Carbohydrate binding module family 32 domain protein</fullName>
    </submittedName>
</protein>
<dbReference type="InterPro" id="IPR010538">
    <property type="entry name" value="DHOR"/>
</dbReference>
<name>C5BMX8_TERTT</name>
<dbReference type="EMBL" id="CP001614">
    <property type="protein sequence ID" value="ACR14110.1"/>
    <property type="molecule type" value="Genomic_DNA"/>
</dbReference>
<proteinExistence type="predicted"/>
<feature type="chain" id="PRO_5002948745" evidence="6">
    <location>
        <begin position="36"/>
        <end position="1033"/>
    </location>
</feature>
<dbReference type="Gene3D" id="2.60.120.260">
    <property type="entry name" value="Galactose-binding domain-like"/>
    <property type="match status" value="1"/>
</dbReference>
<dbReference type="SUPFAM" id="SSF46626">
    <property type="entry name" value="Cytochrome c"/>
    <property type="match status" value="1"/>
</dbReference>
<evidence type="ECO:0000313" key="10">
    <source>
        <dbReference type="Proteomes" id="UP000009080"/>
    </source>
</evidence>
<reference evidence="9 10" key="1">
    <citation type="journal article" date="2009" name="PLoS ONE">
        <title>The complete genome of Teredinibacter turnerae T7901: an intracellular endosymbiont of marine wood-boring bivalves (shipworms).</title>
        <authorList>
            <person name="Yang J.C."/>
            <person name="Madupu R."/>
            <person name="Durkin A.S."/>
            <person name="Ekborg N.A."/>
            <person name="Pedamallu C.S."/>
            <person name="Hostetler J.B."/>
            <person name="Radune D."/>
            <person name="Toms B.S."/>
            <person name="Henrissat B."/>
            <person name="Coutinho P.M."/>
            <person name="Schwarz S."/>
            <person name="Field L."/>
            <person name="Trindade-Silva A.E."/>
            <person name="Soares C.A.G."/>
            <person name="Elshahawi S."/>
            <person name="Hanora A."/>
            <person name="Schmidt E.W."/>
            <person name="Haygood M.G."/>
            <person name="Posfai J."/>
            <person name="Benner J."/>
            <person name="Madinger C."/>
            <person name="Nove J."/>
            <person name="Anton B."/>
            <person name="Chaudhary K."/>
            <person name="Foster J."/>
            <person name="Holman A."/>
            <person name="Kumar S."/>
            <person name="Lessard P.A."/>
            <person name="Luyten Y.A."/>
            <person name="Slatko B."/>
            <person name="Wood N."/>
            <person name="Wu B."/>
            <person name="Teplitski M."/>
            <person name="Mougous J.D."/>
            <person name="Ward N."/>
            <person name="Eisen J.A."/>
            <person name="Badger J.H."/>
            <person name="Distel D.L."/>
        </authorList>
    </citation>
    <scope>NUCLEOTIDE SEQUENCE [LARGE SCALE GENOMIC DNA]</scope>
    <source>
        <strain evidence="10">ATCC 39867 / T7901</strain>
    </source>
</reference>
<dbReference type="SUPFAM" id="SSF49785">
    <property type="entry name" value="Galactose-binding domain-like"/>
    <property type="match status" value="1"/>
</dbReference>
<dbReference type="CAZy" id="CBM32">
    <property type="family name" value="Carbohydrate-Binding Module Family 32"/>
</dbReference>
<keyword evidence="1 4" id="KW-0349">Heme</keyword>
<dbReference type="PROSITE" id="PS51257">
    <property type="entry name" value="PROKAR_LIPOPROTEIN"/>
    <property type="match status" value="1"/>
</dbReference>
<feature type="domain" description="F5/8 type C" evidence="7">
    <location>
        <begin position="139"/>
        <end position="283"/>
    </location>
</feature>
<dbReference type="GO" id="GO:0009055">
    <property type="term" value="F:electron transfer activity"/>
    <property type="evidence" value="ECO:0007669"/>
    <property type="project" value="InterPro"/>
</dbReference>
<evidence type="ECO:0000313" key="9">
    <source>
        <dbReference type="EMBL" id="ACR14110.1"/>
    </source>
</evidence>
<evidence type="ECO:0000259" key="7">
    <source>
        <dbReference type="PROSITE" id="PS50022"/>
    </source>
</evidence>
<evidence type="ECO:0000256" key="4">
    <source>
        <dbReference type="PROSITE-ProRule" id="PRU00433"/>
    </source>
</evidence>
<dbReference type="PROSITE" id="PS51007">
    <property type="entry name" value="CYTC"/>
    <property type="match status" value="1"/>
</dbReference>
<dbReference type="GO" id="GO:0020037">
    <property type="term" value="F:heme binding"/>
    <property type="evidence" value="ECO:0007669"/>
    <property type="project" value="InterPro"/>
</dbReference>
<dbReference type="Pfam" id="PF06537">
    <property type="entry name" value="DHOR"/>
    <property type="match status" value="1"/>
</dbReference>
<dbReference type="PROSITE" id="PS50022">
    <property type="entry name" value="FA58C_3"/>
    <property type="match status" value="1"/>
</dbReference>
<keyword evidence="3 4" id="KW-0408">Iron</keyword>
<dbReference type="GO" id="GO:0004130">
    <property type="term" value="F:cytochrome-c peroxidase activity"/>
    <property type="evidence" value="ECO:0007669"/>
    <property type="project" value="TreeGrafter"/>
</dbReference>
<dbReference type="HOGENOM" id="CLU_012868_0_0_6"/>
<accession>C5BMX8</accession>